<proteinExistence type="predicted"/>
<feature type="region of interest" description="Disordered" evidence="1">
    <location>
        <begin position="565"/>
        <end position="596"/>
    </location>
</feature>
<organism evidence="2 3">
    <name type="scientific">Neurospora intermedia</name>
    <dbReference type="NCBI Taxonomy" id="5142"/>
    <lineage>
        <taxon>Eukaryota</taxon>
        <taxon>Fungi</taxon>
        <taxon>Dikarya</taxon>
        <taxon>Ascomycota</taxon>
        <taxon>Pezizomycotina</taxon>
        <taxon>Sordariomycetes</taxon>
        <taxon>Sordariomycetidae</taxon>
        <taxon>Sordariales</taxon>
        <taxon>Sordariaceae</taxon>
        <taxon>Neurospora</taxon>
    </lineage>
</organism>
<feature type="region of interest" description="Disordered" evidence="1">
    <location>
        <begin position="1"/>
        <end position="72"/>
    </location>
</feature>
<sequence>MLYSGITPYGAAYRQQSQPQEQQPEQQRRLSEPKAYRPYQPYQPPTQQPGSSGNYENNSRRSSIASQSSLASSLAKLDLGDSSMVPAPLRVQHRPVSSQISTQCQTPQSPQVEQNYKPYSPPSSHRNSVTSTAGRRTSNGFVAELEGSLPPPVRESNAVEPSSIVPPPKPAKILETPDSEGLIVVEAEALPSVPGSWPASLEEQSDTGYQPPYIQPQYQKPSSPPSLHDEATQSTPSPPPVQYPSASQQQAPIPPPVPQPTYTSAPAQPGYQSLSPPQSPPLLPSGEISAPFTPPYRQPGNYSSAPLPGFSQAPTSPVGQAPPPPPYQQLTYGSPPHSPPRPLPQSTRPTSLYFPGYQCPPTPTLNTSNLPLTPPTQQGGSFSPASPQSPTPGSHRHSFSYFPASYPPRPSPPTQHQPATTLPSPTISSTTSPSSPFPSAPSVVNLPAQPTYPSTPAQQQQQQSQPTITYTTAPSQPTYSSQHSSPTSTPSFTSPSGSNSGATKPAGALYHFPSPPHPSLNSKLSINGLKRTAAGLGGAIKNVANVVEVAGREAVKAGRAAAAAAGERESGKTYTGSFGRRQGCVGGLRQGSRGRN</sequence>
<evidence type="ECO:0000313" key="3">
    <source>
        <dbReference type="Proteomes" id="UP001451303"/>
    </source>
</evidence>
<evidence type="ECO:0000256" key="1">
    <source>
        <dbReference type="SAM" id="MobiDB-lite"/>
    </source>
</evidence>
<feature type="compositionally biased region" description="Low complexity" evidence="1">
    <location>
        <begin position="209"/>
        <end position="221"/>
    </location>
</feature>
<feature type="compositionally biased region" description="Low complexity" evidence="1">
    <location>
        <begin position="260"/>
        <end position="276"/>
    </location>
</feature>
<feature type="compositionally biased region" description="Pro residues" evidence="1">
    <location>
        <begin position="405"/>
        <end position="415"/>
    </location>
</feature>
<feature type="compositionally biased region" description="Low complexity" evidence="1">
    <location>
        <begin position="416"/>
        <end position="434"/>
    </location>
</feature>
<keyword evidence="3" id="KW-1185">Reference proteome</keyword>
<feature type="compositionally biased region" description="Polar residues" evidence="1">
    <location>
        <begin position="95"/>
        <end position="114"/>
    </location>
</feature>
<evidence type="ECO:0000313" key="2">
    <source>
        <dbReference type="EMBL" id="KAL0465924.1"/>
    </source>
</evidence>
<feature type="region of interest" description="Disordered" evidence="1">
    <location>
        <begin position="85"/>
        <end position="516"/>
    </location>
</feature>
<feature type="compositionally biased region" description="Polar residues" evidence="1">
    <location>
        <begin position="377"/>
        <end position="392"/>
    </location>
</feature>
<dbReference type="EMBL" id="JAVLET010000014">
    <property type="protein sequence ID" value="KAL0465924.1"/>
    <property type="molecule type" value="Genomic_DNA"/>
</dbReference>
<feature type="compositionally biased region" description="Polar residues" evidence="1">
    <location>
        <begin position="122"/>
        <end position="140"/>
    </location>
</feature>
<dbReference type="Proteomes" id="UP001451303">
    <property type="component" value="Unassembled WGS sequence"/>
</dbReference>
<comment type="caution">
    <text evidence="2">The sequence shown here is derived from an EMBL/GenBank/DDBJ whole genome shotgun (WGS) entry which is preliminary data.</text>
</comment>
<name>A0ABR3CZR8_NEUIN</name>
<feature type="compositionally biased region" description="Low complexity" evidence="1">
    <location>
        <begin position="14"/>
        <end position="25"/>
    </location>
</feature>
<gene>
    <name evidence="2" type="ORF">QR685DRAFT_483795</name>
</gene>
<protein>
    <recommendedName>
        <fullName evidence="4">Extensin</fullName>
    </recommendedName>
</protein>
<accession>A0ABR3CZR8</accession>
<evidence type="ECO:0008006" key="4">
    <source>
        <dbReference type="Google" id="ProtNLM"/>
    </source>
</evidence>
<feature type="compositionally biased region" description="Low complexity" evidence="1">
    <location>
        <begin position="60"/>
        <end position="72"/>
    </location>
</feature>
<feature type="compositionally biased region" description="Basic and acidic residues" evidence="1">
    <location>
        <begin position="26"/>
        <end position="35"/>
    </location>
</feature>
<reference evidence="2 3" key="1">
    <citation type="submission" date="2023-09" db="EMBL/GenBank/DDBJ databases">
        <title>Multi-omics analysis of a traditional fermented food reveals byproduct-associated fungal strains for waste-to-food upcycling.</title>
        <authorList>
            <consortium name="Lawrence Berkeley National Laboratory"/>
            <person name="Rekdal V.M."/>
            <person name="Villalobos-Escobedo J.M."/>
            <person name="Rodriguez-Valeron N."/>
            <person name="Garcia M.O."/>
            <person name="Vasquez D.P."/>
            <person name="Damayanti I."/>
            <person name="Sorensen P.M."/>
            <person name="Baidoo E.E."/>
            <person name="De Carvalho A.C."/>
            <person name="Riley R."/>
            <person name="Lipzen A."/>
            <person name="He G."/>
            <person name="Yan M."/>
            <person name="Haridas S."/>
            <person name="Daum C."/>
            <person name="Yoshinaga Y."/>
            <person name="Ng V."/>
            <person name="Grigoriev I.V."/>
            <person name="Munk R."/>
            <person name="Nuraida L."/>
            <person name="Wijaya C.H."/>
            <person name="Morales P.-C."/>
            <person name="Keasling J.D."/>
        </authorList>
    </citation>
    <scope>NUCLEOTIDE SEQUENCE [LARGE SCALE GENOMIC DNA]</scope>
    <source>
        <strain evidence="2 3">FGSC 2613</strain>
    </source>
</reference>
<feature type="compositionally biased region" description="Low complexity" evidence="1">
    <location>
        <begin position="447"/>
        <end position="500"/>
    </location>
</feature>